<keyword evidence="1" id="KW-0489">Methyltransferase</keyword>
<gene>
    <name evidence="1" type="ORF">BECKLFY1418C_GA0070996_102424</name>
</gene>
<dbReference type="Gene3D" id="3.40.50.150">
    <property type="entry name" value="Vaccinia Virus protein VP39"/>
    <property type="match status" value="1"/>
</dbReference>
<sequence length="223" mass="25230">MANLENKDQQYAREFTYFLQHTNQKYTLASYLKELVCDDLKTQFVDVGAGDGSITNIICSCFDRTLAIEPNSCLSSKLSEKVSIVASKIEDVQRLPKSDFILFSHVSYYFQNASIPTIVNLVCRSLMASGLLCVVVQDESSNFTFDKAQDDSFVSFLLNTPIFYLDSNRVIKSSVTCDSVGMERISLFFREALNFEIKVLKNRMDCSQRVFIFKKSGLTNTAI</sequence>
<dbReference type="GO" id="GO:0008168">
    <property type="term" value="F:methyltransferase activity"/>
    <property type="evidence" value="ECO:0007669"/>
    <property type="project" value="UniProtKB-KW"/>
</dbReference>
<proteinExistence type="predicted"/>
<dbReference type="SUPFAM" id="SSF53335">
    <property type="entry name" value="S-adenosyl-L-methionine-dependent methyltransferases"/>
    <property type="match status" value="1"/>
</dbReference>
<organism evidence="1">
    <name type="scientific">Candidatus Kentrum sp. LFY</name>
    <dbReference type="NCBI Taxonomy" id="2126342"/>
    <lineage>
        <taxon>Bacteria</taxon>
        <taxon>Pseudomonadati</taxon>
        <taxon>Pseudomonadota</taxon>
        <taxon>Gammaproteobacteria</taxon>
        <taxon>Candidatus Kentrum</taxon>
    </lineage>
</organism>
<accession>A0A450WHP0</accession>
<evidence type="ECO:0000313" key="1">
    <source>
        <dbReference type="EMBL" id="VFK16535.1"/>
    </source>
</evidence>
<keyword evidence="1" id="KW-0808">Transferase</keyword>
<name>A0A450WHP0_9GAMM</name>
<dbReference type="GO" id="GO:0032259">
    <property type="term" value="P:methylation"/>
    <property type="evidence" value="ECO:0007669"/>
    <property type="project" value="UniProtKB-KW"/>
</dbReference>
<dbReference type="EMBL" id="CAADFN010000024">
    <property type="protein sequence ID" value="VFK16535.1"/>
    <property type="molecule type" value="Genomic_DNA"/>
</dbReference>
<dbReference type="InterPro" id="IPR029063">
    <property type="entry name" value="SAM-dependent_MTases_sf"/>
</dbReference>
<protein>
    <submittedName>
        <fullName evidence="1">DREV methyltransferase</fullName>
    </submittedName>
</protein>
<dbReference type="AlphaFoldDB" id="A0A450WHP0"/>
<reference evidence="1" key="1">
    <citation type="submission" date="2019-02" db="EMBL/GenBank/DDBJ databases">
        <authorList>
            <person name="Gruber-Vodicka R. H."/>
            <person name="Seah K. B. B."/>
        </authorList>
    </citation>
    <scope>NUCLEOTIDE SEQUENCE</scope>
    <source>
        <strain evidence="1">BECK_BY7</strain>
    </source>
</reference>